<dbReference type="InterPro" id="IPR001851">
    <property type="entry name" value="ABC_transp_permease"/>
</dbReference>
<feature type="transmembrane region" description="Helical" evidence="6">
    <location>
        <begin position="275"/>
        <end position="292"/>
    </location>
</feature>
<dbReference type="PANTHER" id="PTHR30482">
    <property type="entry name" value="HIGH-AFFINITY BRANCHED-CHAIN AMINO ACID TRANSPORT SYSTEM PERMEASE"/>
    <property type="match status" value="1"/>
</dbReference>
<feature type="transmembrane region" description="Helical" evidence="6">
    <location>
        <begin position="202"/>
        <end position="222"/>
    </location>
</feature>
<evidence type="ECO:0000256" key="4">
    <source>
        <dbReference type="ARBA" id="ARBA00022989"/>
    </source>
</evidence>
<keyword evidence="2" id="KW-1003">Cell membrane</keyword>
<keyword evidence="3 6" id="KW-0812">Transmembrane</keyword>
<evidence type="ECO:0000256" key="1">
    <source>
        <dbReference type="ARBA" id="ARBA00004651"/>
    </source>
</evidence>
<evidence type="ECO:0000256" key="5">
    <source>
        <dbReference type="ARBA" id="ARBA00023136"/>
    </source>
</evidence>
<evidence type="ECO:0000313" key="7">
    <source>
        <dbReference type="EMBL" id="AEF16737.1"/>
    </source>
</evidence>
<evidence type="ECO:0000256" key="6">
    <source>
        <dbReference type="SAM" id="Phobius"/>
    </source>
</evidence>
<organism evidence="7 8">
    <name type="scientific">Thermoanaerobacterium xylanolyticum (strain ATCC 49914 / DSM 7097 / LX-11)</name>
    <dbReference type="NCBI Taxonomy" id="858215"/>
    <lineage>
        <taxon>Bacteria</taxon>
        <taxon>Bacillati</taxon>
        <taxon>Bacillota</taxon>
        <taxon>Clostridia</taxon>
        <taxon>Thermoanaerobacterales</taxon>
        <taxon>Thermoanaerobacteraceae</taxon>
        <taxon>Thermoanaerobacterium</taxon>
    </lineage>
</organism>
<proteinExistence type="predicted"/>
<dbReference type="PANTHER" id="PTHR30482:SF10">
    <property type="entry name" value="HIGH-AFFINITY BRANCHED-CHAIN AMINO ACID TRANSPORT PROTEIN BRAE"/>
    <property type="match status" value="1"/>
</dbReference>
<evidence type="ECO:0000256" key="3">
    <source>
        <dbReference type="ARBA" id="ARBA00022692"/>
    </source>
</evidence>
<sequence>MIKLKQILKNRLLIFLGLLAFYGIIQILLSTNILNDYYEINIVLMGINVILAVSLNLINGFTGQFSLGHAGFMSIGAYTSAIITYKLGLPFPLALLVGGIAAGIAGILIGIPSLRLKGDYLAITTLGFGEIIRVIFLNTEYVGGASGLSGIPKYTNWTWVFWIAVITVVLIRNFINSSYGRCCVAIREDETAAESMGINTTFYKTLAFTIGAFFAGIGGALYAHNFYIIQPETFNFMKSFDILTMVVLGGLGSITGSILSAIFLTFVYALLQDYAALRMVIYALLLIIVMLFRPEGLMGTREFSLKKLFKKGEKSSEFTVN</sequence>
<keyword evidence="4 6" id="KW-1133">Transmembrane helix</keyword>
<gene>
    <name evidence="7" type="ordered locus">Thexy_0690</name>
</gene>
<accession>F6BIC9</accession>
<feature type="transmembrane region" description="Helical" evidence="6">
    <location>
        <begin position="40"/>
        <end position="58"/>
    </location>
</feature>
<name>F6BIC9_THEXL</name>
<evidence type="ECO:0000256" key="2">
    <source>
        <dbReference type="ARBA" id="ARBA00022475"/>
    </source>
</evidence>
<dbReference type="Proteomes" id="UP000007239">
    <property type="component" value="Chromosome"/>
</dbReference>
<feature type="transmembrane region" description="Helical" evidence="6">
    <location>
        <begin position="157"/>
        <end position="175"/>
    </location>
</feature>
<dbReference type="AlphaFoldDB" id="F6BIC9"/>
<dbReference type="GO" id="GO:0015658">
    <property type="term" value="F:branched-chain amino acid transmembrane transporter activity"/>
    <property type="evidence" value="ECO:0007669"/>
    <property type="project" value="InterPro"/>
</dbReference>
<protein>
    <submittedName>
        <fullName evidence="7">ABC-type transporter, integral membrane subunit</fullName>
    </submittedName>
</protein>
<dbReference type="KEGG" id="txy:Thexy_0690"/>
<feature type="transmembrane region" description="Helical" evidence="6">
    <location>
        <begin position="91"/>
        <end position="111"/>
    </location>
</feature>
<dbReference type="HOGENOM" id="CLU_031365_1_2_9"/>
<reference evidence="7" key="1">
    <citation type="submission" date="2011-05" db="EMBL/GenBank/DDBJ databases">
        <title>Complete sequence of Thermoanaerobacterium xylanolyticum LX-11.</title>
        <authorList>
            <consortium name="US DOE Joint Genome Institute"/>
            <person name="Lucas S."/>
            <person name="Han J."/>
            <person name="Lapidus A."/>
            <person name="Cheng J.-F."/>
            <person name="Goodwin L."/>
            <person name="Pitluck S."/>
            <person name="Peters L."/>
            <person name="Mikhailova N."/>
            <person name="Lu M."/>
            <person name="Han C."/>
            <person name="Tapia R."/>
            <person name="Land M."/>
            <person name="Hauser L."/>
            <person name="Kyrpides N."/>
            <person name="Ivanova N."/>
            <person name="Pagani I."/>
            <person name="Hemme C."/>
            <person name="Woyke T."/>
        </authorList>
    </citation>
    <scope>NUCLEOTIDE SEQUENCE</scope>
    <source>
        <strain evidence="7">LX-11</strain>
    </source>
</reference>
<feature type="transmembrane region" description="Helical" evidence="6">
    <location>
        <begin position="12"/>
        <end position="34"/>
    </location>
</feature>
<feature type="transmembrane region" description="Helical" evidence="6">
    <location>
        <begin position="242"/>
        <end position="268"/>
    </location>
</feature>
<dbReference type="InterPro" id="IPR043428">
    <property type="entry name" value="LivM-like"/>
</dbReference>
<feature type="transmembrane region" description="Helical" evidence="6">
    <location>
        <begin position="65"/>
        <end position="85"/>
    </location>
</feature>
<keyword evidence="8" id="KW-1185">Reference proteome</keyword>
<keyword evidence="5 6" id="KW-0472">Membrane</keyword>
<dbReference type="Pfam" id="PF02653">
    <property type="entry name" value="BPD_transp_2"/>
    <property type="match status" value="1"/>
</dbReference>
<evidence type="ECO:0000313" key="8">
    <source>
        <dbReference type="Proteomes" id="UP000007239"/>
    </source>
</evidence>
<dbReference type="STRING" id="858215.Thexy_0690"/>
<dbReference type="GO" id="GO:0005886">
    <property type="term" value="C:plasma membrane"/>
    <property type="evidence" value="ECO:0007669"/>
    <property type="project" value="UniProtKB-SubCell"/>
</dbReference>
<comment type="subcellular location">
    <subcellularLocation>
        <location evidence="1">Cell membrane</location>
        <topology evidence="1">Multi-pass membrane protein</topology>
    </subcellularLocation>
</comment>
<dbReference type="eggNOG" id="COG4177">
    <property type="taxonomic scope" value="Bacteria"/>
</dbReference>
<dbReference type="CDD" id="cd06581">
    <property type="entry name" value="TM_PBP1_LivM_like"/>
    <property type="match status" value="1"/>
</dbReference>
<dbReference type="EMBL" id="CP002739">
    <property type="protein sequence ID" value="AEF16737.1"/>
    <property type="molecule type" value="Genomic_DNA"/>
</dbReference>
<feature type="transmembrane region" description="Helical" evidence="6">
    <location>
        <begin position="118"/>
        <end position="137"/>
    </location>
</feature>